<dbReference type="RefSeq" id="WP_114279322.1">
    <property type="nucleotide sequence ID" value="NZ_QPJY01000003.1"/>
</dbReference>
<dbReference type="PANTHER" id="PTHR37625:SF4">
    <property type="entry name" value="OUTER MEMBRANE LIPOPROTEIN"/>
    <property type="match status" value="1"/>
</dbReference>
<dbReference type="AlphaFoldDB" id="A0A369CH16"/>
<dbReference type="PANTHER" id="PTHR37625">
    <property type="entry name" value="OUTER MEMBRANE LIPOPROTEIN-RELATED"/>
    <property type="match status" value="1"/>
</dbReference>
<dbReference type="Pfam" id="PF12790">
    <property type="entry name" value="T6SS-SciN"/>
    <property type="match status" value="1"/>
</dbReference>
<gene>
    <name evidence="1" type="ORF">DFQ59_10398</name>
</gene>
<sequence length="156" mass="17056">MRRLPVPYPLPLLLLLLLALPLAGCMKPSPTQLQARLAAAATINPDVSGRPSPVVVRLYALRAASAFENADFFTLYDNEVAALKDSLLGREEMEIVPGGSLEISRDFPPETQFLGVAAAFRDIDQARWRAVTPLKKESKNSVTIELGERSVSIRAK</sequence>
<keyword evidence="2" id="KW-1185">Reference proteome</keyword>
<evidence type="ECO:0000313" key="2">
    <source>
        <dbReference type="Proteomes" id="UP000252707"/>
    </source>
</evidence>
<dbReference type="Gene3D" id="2.60.40.4150">
    <property type="entry name" value="Type VI secretion system, lipoprotein SciN"/>
    <property type="match status" value="1"/>
</dbReference>
<dbReference type="InterPro" id="IPR038706">
    <property type="entry name" value="Type_VI_SciN-like_sf"/>
</dbReference>
<organism evidence="1 2">
    <name type="scientific">Thioalbus denitrificans</name>
    <dbReference type="NCBI Taxonomy" id="547122"/>
    <lineage>
        <taxon>Bacteria</taxon>
        <taxon>Pseudomonadati</taxon>
        <taxon>Pseudomonadota</taxon>
        <taxon>Gammaproteobacteria</taxon>
        <taxon>Chromatiales</taxon>
        <taxon>Ectothiorhodospiraceae</taxon>
        <taxon>Thioalbus</taxon>
    </lineage>
</organism>
<accession>A0A369CH16</accession>
<protein>
    <submittedName>
        <fullName evidence="1">Type VI secretion system protein VasD</fullName>
    </submittedName>
</protein>
<comment type="caution">
    <text evidence="1">The sequence shown here is derived from an EMBL/GenBank/DDBJ whole genome shotgun (WGS) entry which is preliminary data.</text>
</comment>
<dbReference type="OrthoDB" id="5471061at2"/>
<name>A0A369CH16_9GAMM</name>
<evidence type="ECO:0000313" key="1">
    <source>
        <dbReference type="EMBL" id="RCX31134.1"/>
    </source>
</evidence>
<dbReference type="EMBL" id="QPJY01000003">
    <property type="protein sequence ID" value="RCX31134.1"/>
    <property type="molecule type" value="Genomic_DNA"/>
</dbReference>
<reference evidence="1 2" key="1">
    <citation type="submission" date="2018-07" db="EMBL/GenBank/DDBJ databases">
        <title>Genomic Encyclopedia of Type Strains, Phase IV (KMG-IV): sequencing the most valuable type-strain genomes for metagenomic binning, comparative biology and taxonomic classification.</title>
        <authorList>
            <person name="Goeker M."/>
        </authorList>
    </citation>
    <scope>NUCLEOTIDE SEQUENCE [LARGE SCALE GENOMIC DNA]</scope>
    <source>
        <strain evidence="1 2">DSM 26407</strain>
    </source>
</reference>
<dbReference type="InterPro" id="IPR017734">
    <property type="entry name" value="T6SS_SciN"/>
</dbReference>
<dbReference type="Proteomes" id="UP000252707">
    <property type="component" value="Unassembled WGS sequence"/>
</dbReference>
<dbReference type="NCBIfam" id="TIGR03352">
    <property type="entry name" value="VI_chp_3"/>
    <property type="match status" value="1"/>
</dbReference>
<proteinExistence type="predicted"/>